<gene>
    <name evidence="5" type="ORF">SAMN05660776_2132</name>
</gene>
<dbReference type="PANTHER" id="PTHR43179:SF12">
    <property type="entry name" value="GALACTOFURANOSYLTRANSFERASE GLFT2"/>
    <property type="match status" value="1"/>
</dbReference>
<protein>
    <recommendedName>
        <fullName evidence="4">Glycosyltransferase 2-like domain-containing protein</fullName>
    </recommendedName>
</protein>
<dbReference type="SUPFAM" id="SSF53448">
    <property type="entry name" value="Nucleotide-diphospho-sugar transferases"/>
    <property type="match status" value="1"/>
</dbReference>
<accession>A0A1T5CQW3</accession>
<reference evidence="6" key="1">
    <citation type="submission" date="2017-02" db="EMBL/GenBank/DDBJ databases">
        <authorList>
            <person name="Varghese N."/>
            <person name="Submissions S."/>
        </authorList>
    </citation>
    <scope>NUCLEOTIDE SEQUENCE [LARGE SCALE GENOMIC DNA]</scope>
    <source>
        <strain evidence="6">DSM 23405</strain>
    </source>
</reference>
<organism evidence="5 6">
    <name type="scientific">Salegentibacter holothuriorum</name>
    <dbReference type="NCBI Taxonomy" id="241145"/>
    <lineage>
        <taxon>Bacteria</taxon>
        <taxon>Pseudomonadati</taxon>
        <taxon>Bacteroidota</taxon>
        <taxon>Flavobacteriia</taxon>
        <taxon>Flavobacteriales</taxon>
        <taxon>Flavobacteriaceae</taxon>
        <taxon>Salegentibacter</taxon>
    </lineage>
</organism>
<dbReference type="Gene3D" id="3.90.550.10">
    <property type="entry name" value="Spore Coat Polysaccharide Biosynthesis Protein SpsA, Chain A"/>
    <property type="match status" value="1"/>
</dbReference>
<dbReference type="InterPro" id="IPR029044">
    <property type="entry name" value="Nucleotide-diphossugar_trans"/>
</dbReference>
<evidence type="ECO:0000256" key="3">
    <source>
        <dbReference type="ARBA" id="ARBA00022679"/>
    </source>
</evidence>
<comment type="similarity">
    <text evidence="1">Belongs to the glycosyltransferase 2 family.</text>
</comment>
<dbReference type="GO" id="GO:0016757">
    <property type="term" value="F:glycosyltransferase activity"/>
    <property type="evidence" value="ECO:0007669"/>
    <property type="project" value="UniProtKB-KW"/>
</dbReference>
<dbReference type="Pfam" id="PF00535">
    <property type="entry name" value="Glycos_transf_2"/>
    <property type="match status" value="1"/>
</dbReference>
<keyword evidence="3" id="KW-0808">Transferase</keyword>
<name>A0A1T5CQW3_9FLAO</name>
<sequence length="331" mass="38198">MKTAVVILNWNGRDLLEQFLPSVIRFSEEANIYVADNASTDDSVEFVQENFPQVKIIQNKENGGFAKGYNDALSGLTEEIFVLLNSDVEVTRDWLKPIIEIFKNQPETAAVQPKILDFKRRNYFEYAGAAGGYMDKYGYPFCRGRIFETLEEDHGQYNDDVPIFWASGACLIIRKNVYWEAGALDEDFFAHQEEIDLCWRIHNLGYQIKFCGNSSVYHVGGATLDSMNPRKTFFNFRNSLYMLLKNAPAPNVYGILFIRMVLDGVAGIKFIAEGKFSHLYAILQAHTAFYSNFKKIKLKRKSLLKNIQYFQLKSIIWSYFCLSRKEFSKLK</sequence>
<feature type="domain" description="Glycosyltransferase 2-like" evidence="4">
    <location>
        <begin position="5"/>
        <end position="179"/>
    </location>
</feature>
<dbReference type="OrthoDB" id="9771846at2"/>
<dbReference type="CDD" id="cd04186">
    <property type="entry name" value="GT_2_like_c"/>
    <property type="match status" value="1"/>
</dbReference>
<keyword evidence="2" id="KW-0328">Glycosyltransferase</keyword>
<dbReference type="STRING" id="241145.SAMN05660776_2132"/>
<dbReference type="RefSeq" id="WP_079720986.1">
    <property type="nucleotide sequence ID" value="NZ_FUYY01000003.1"/>
</dbReference>
<proteinExistence type="inferred from homology"/>
<dbReference type="EMBL" id="FUYY01000003">
    <property type="protein sequence ID" value="SKB61731.1"/>
    <property type="molecule type" value="Genomic_DNA"/>
</dbReference>
<evidence type="ECO:0000259" key="4">
    <source>
        <dbReference type="Pfam" id="PF00535"/>
    </source>
</evidence>
<evidence type="ECO:0000313" key="5">
    <source>
        <dbReference type="EMBL" id="SKB61731.1"/>
    </source>
</evidence>
<dbReference type="AlphaFoldDB" id="A0A1T5CQW3"/>
<evidence type="ECO:0000313" key="6">
    <source>
        <dbReference type="Proteomes" id="UP000190230"/>
    </source>
</evidence>
<dbReference type="PANTHER" id="PTHR43179">
    <property type="entry name" value="RHAMNOSYLTRANSFERASE WBBL"/>
    <property type="match status" value="1"/>
</dbReference>
<evidence type="ECO:0000256" key="1">
    <source>
        <dbReference type="ARBA" id="ARBA00006739"/>
    </source>
</evidence>
<dbReference type="Proteomes" id="UP000190230">
    <property type="component" value="Unassembled WGS sequence"/>
</dbReference>
<evidence type="ECO:0000256" key="2">
    <source>
        <dbReference type="ARBA" id="ARBA00022676"/>
    </source>
</evidence>
<dbReference type="InterPro" id="IPR001173">
    <property type="entry name" value="Glyco_trans_2-like"/>
</dbReference>
<keyword evidence="6" id="KW-1185">Reference proteome</keyword>